<keyword evidence="3" id="KW-1185">Reference proteome</keyword>
<protein>
    <recommendedName>
        <fullName evidence="1">PSP1 C-terminal domain-containing protein</fullName>
    </recommendedName>
</protein>
<proteinExistence type="predicted"/>
<evidence type="ECO:0000313" key="3">
    <source>
        <dbReference type="Proteomes" id="UP000199032"/>
    </source>
</evidence>
<name>A0A0S4LDG3_9BACT</name>
<reference evidence="2 3" key="1">
    <citation type="submission" date="2015-10" db="EMBL/GenBank/DDBJ databases">
        <authorList>
            <person name="Gilbert D.G."/>
        </authorList>
    </citation>
    <scope>NUCLEOTIDE SEQUENCE [LARGE SCALE GENOMIC DNA]</scope>
    <source>
        <strain evidence="2">COMA1</strain>
    </source>
</reference>
<dbReference type="InterPro" id="IPR047767">
    <property type="entry name" value="PSP1-like"/>
</dbReference>
<dbReference type="OrthoDB" id="9779344at2"/>
<dbReference type="InterPro" id="IPR007557">
    <property type="entry name" value="PSP1_C"/>
</dbReference>
<dbReference type="PANTHER" id="PTHR43830:SF3">
    <property type="entry name" value="PROTEIN PSP1"/>
    <property type="match status" value="1"/>
</dbReference>
<organism evidence="2 3">
    <name type="scientific">Candidatus Nitrospira nitrosa</name>
    <dbReference type="NCBI Taxonomy" id="1742972"/>
    <lineage>
        <taxon>Bacteria</taxon>
        <taxon>Pseudomonadati</taxon>
        <taxon>Nitrospirota</taxon>
        <taxon>Nitrospiria</taxon>
        <taxon>Nitrospirales</taxon>
        <taxon>Nitrospiraceae</taxon>
        <taxon>Nitrospira</taxon>
    </lineage>
</organism>
<gene>
    <name evidence="2" type="ORF">COMA1_11006</name>
</gene>
<dbReference type="AlphaFoldDB" id="A0A0S4LDG3"/>
<dbReference type="GO" id="GO:0005737">
    <property type="term" value="C:cytoplasm"/>
    <property type="evidence" value="ECO:0007669"/>
    <property type="project" value="TreeGrafter"/>
</dbReference>
<dbReference type="STRING" id="1742972.COMA1_11006"/>
<dbReference type="Pfam" id="PF04468">
    <property type="entry name" value="PSP1"/>
    <property type="match status" value="1"/>
</dbReference>
<dbReference type="Proteomes" id="UP000199032">
    <property type="component" value="Unassembled WGS sequence"/>
</dbReference>
<dbReference type="EMBL" id="CZQA01000001">
    <property type="protein sequence ID" value="CUS33170.1"/>
    <property type="molecule type" value="Genomic_DNA"/>
</dbReference>
<dbReference type="NCBIfam" id="NF041131">
    <property type="entry name" value="RicT_YaaT_fam"/>
    <property type="match status" value="1"/>
</dbReference>
<feature type="domain" description="PSP1 C-terminal" evidence="1">
    <location>
        <begin position="76"/>
        <end position="161"/>
    </location>
</feature>
<accession>A0A0S4LDG3</accession>
<dbReference type="PANTHER" id="PTHR43830">
    <property type="entry name" value="PROTEIN PSP1"/>
    <property type="match status" value="1"/>
</dbReference>
<evidence type="ECO:0000259" key="1">
    <source>
        <dbReference type="PROSITE" id="PS51411"/>
    </source>
</evidence>
<sequence>MESLVNPDVLTPWPTWVSLVGIKIRNRGEVKKLGSNGLALSSGDPVLLEADGEVTYGIVYTPPYSAPFTPPMRAMKSILRKPDSEEAELIARLERLSEEAASYCKAKASDLSVYLKLVEVYGAMDRRQLTFVYTADERIDFRELVRDLARRFGGRIEMRQVGVREEARRLGGIDTCGLVLCCASFLTDVKPVTAKQAKKMDLPIDDPRLLGVCGRLKCCLIFEMMDAQGKIPSQAQHLITPAKANSPSSPVLSS</sequence>
<dbReference type="RefSeq" id="WP_141654222.1">
    <property type="nucleotide sequence ID" value="NZ_CZQA01000001.1"/>
</dbReference>
<evidence type="ECO:0000313" key="2">
    <source>
        <dbReference type="EMBL" id="CUS33170.1"/>
    </source>
</evidence>
<dbReference type="PROSITE" id="PS51411">
    <property type="entry name" value="PSP1_C"/>
    <property type="match status" value="1"/>
</dbReference>